<dbReference type="STRING" id="303698.A0A1V6T7U5"/>
<evidence type="ECO:0000256" key="7">
    <source>
        <dbReference type="SAM" id="Phobius"/>
    </source>
</evidence>
<dbReference type="Pfam" id="PF03006">
    <property type="entry name" value="HlyIII"/>
    <property type="match status" value="1"/>
</dbReference>
<accession>A0A1V6T7U5</accession>
<feature type="binding site" evidence="6">
    <location>
        <position position="133"/>
    </location>
    <ligand>
        <name>Zn(2+)</name>
        <dbReference type="ChEBI" id="CHEBI:29105"/>
    </ligand>
</feature>
<evidence type="ECO:0000256" key="1">
    <source>
        <dbReference type="ARBA" id="ARBA00004141"/>
    </source>
</evidence>
<feature type="binding site" evidence="6">
    <location>
        <position position="279"/>
    </location>
    <ligand>
        <name>Zn(2+)</name>
        <dbReference type="ChEBI" id="CHEBI:29105"/>
    </ligand>
</feature>
<comment type="caution">
    <text evidence="8">The sequence shown here is derived from an EMBL/GenBank/DDBJ whole genome shotgun (WGS) entry which is preliminary data.</text>
</comment>
<feature type="transmembrane region" description="Helical" evidence="7">
    <location>
        <begin position="243"/>
        <end position="261"/>
    </location>
</feature>
<keyword evidence="5 7" id="KW-0472">Membrane</keyword>
<comment type="similarity">
    <text evidence="2">Belongs to the ADIPOR family.</text>
</comment>
<dbReference type="GO" id="GO:0006882">
    <property type="term" value="P:intracellular zinc ion homeostasis"/>
    <property type="evidence" value="ECO:0007669"/>
    <property type="project" value="TreeGrafter"/>
</dbReference>
<keyword evidence="6" id="KW-0862">Zinc</keyword>
<keyword evidence="3 7" id="KW-0812">Transmembrane</keyword>
<name>A0A1V6T7U5_9EURO</name>
<gene>
    <name evidence="8" type="ORF">PENSTE_c010G03566</name>
</gene>
<keyword evidence="9" id="KW-1185">Reference proteome</keyword>
<dbReference type="PANTHER" id="PTHR20855">
    <property type="entry name" value="ADIPOR/PROGESTIN RECEPTOR-RELATED"/>
    <property type="match status" value="1"/>
</dbReference>
<evidence type="ECO:0000256" key="5">
    <source>
        <dbReference type="ARBA" id="ARBA00023136"/>
    </source>
</evidence>
<dbReference type="OrthoDB" id="529367at2759"/>
<feature type="transmembrane region" description="Helical" evidence="7">
    <location>
        <begin position="79"/>
        <end position="100"/>
    </location>
</feature>
<dbReference type="GO" id="GO:0046872">
    <property type="term" value="F:metal ion binding"/>
    <property type="evidence" value="ECO:0007669"/>
    <property type="project" value="UniProtKB-KW"/>
</dbReference>
<protein>
    <submittedName>
        <fullName evidence="8">Uncharacterized protein</fullName>
    </submittedName>
</protein>
<evidence type="ECO:0000256" key="6">
    <source>
        <dbReference type="PIRSR" id="PIRSR604254-1"/>
    </source>
</evidence>
<dbReference type="GO" id="GO:0016020">
    <property type="term" value="C:membrane"/>
    <property type="evidence" value="ECO:0007669"/>
    <property type="project" value="UniProtKB-SubCell"/>
</dbReference>
<feature type="transmembrane region" description="Helical" evidence="7">
    <location>
        <begin position="112"/>
        <end position="133"/>
    </location>
</feature>
<evidence type="ECO:0000256" key="2">
    <source>
        <dbReference type="ARBA" id="ARBA00007018"/>
    </source>
</evidence>
<sequence>MCQGKQDSSLQDTAVSERDALLRISNIHPESSPKLLSYNELPDWYKDNEFIHFGYRPISFSTRACLSSWFYMHNETVNIYSHLLPGVFFVIAEGLMLFYIQDRYPEATVEDRLVFAFFLLTAVICLSFSAMLHTLSSHSLDVSNFWLHLDFIGIIVLTLGDFVSGIDMIFYCEPVLKQRYCIMITTLSLIATFILLCPKFQGQRWRTFRVCAFVGTGLSGIAPIAHGISIFGFDQMSKQSGMPYYLGEGSLLLLGAFFYTTRIPECLAPGKFVLVGSSHQWFHILVALATLIHLTGLIFAFDFNYHHRVCTGTFHNWSLPGSTIYTQSGHV</sequence>
<keyword evidence="6" id="KW-0479">Metal-binding</keyword>
<feature type="transmembrane region" description="Helical" evidence="7">
    <location>
        <begin position="182"/>
        <end position="201"/>
    </location>
</feature>
<dbReference type="GO" id="GO:0038023">
    <property type="term" value="F:signaling receptor activity"/>
    <property type="evidence" value="ECO:0007669"/>
    <property type="project" value="TreeGrafter"/>
</dbReference>
<evidence type="ECO:0000313" key="9">
    <source>
        <dbReference type="Proteomes" id="UP000191285"/>
    </source>
</evidence>
<feature type="transmembrane region" description="Helical" evidence="7">
    <location>
        <begin position="207"/>
        <end position="231"/>
    </location>
</feature>
<dbReference type="Proteomes" id="UP000191285">
    <property type="component" value="Unassembled WGS sequence"/>
</dbReference>
<evidence type="ECO:0000256" key="4">
    <source>
        <dbReference type="ARBA" id="ARBA00022989"/>
    </source>
</evidence>
<feature type="binding site" evidence="6">
    <location>
        <position position="283"/>
    </location>
    <ligand>
        <name>Zn(2+)</name>
        <dbReference type="ChEBI" id="CHEBI:29105"/>
    </ligand>
</feature>
<proteinExistence type="inferred from homology"/>
<dbReference type="EMBL" id="MLKD01000010">
    <property type="protein sequence ID" value="OQE22408.1"/>
    <property type="molecule type" value="Genomic_DNA"/>
</dbReference>
<comment type="subcellular location">
    <subcellularLocation>
        <location evidence="1">Membrane</location>
        <topology evidence="1">Multi-pass membrane protein</topology>
    </subcellularLocation>
</comment>
<keyword evidence="4 7" id="KW-1133">Transmembrane helix</keyword>
<organism evidence="8 9">
    <name type="scientific">Penicillium steckii</name>
    <dbReference type="NCBI Taxonomy" id="303698"/>
    <lineage>
        <taxon>Eukaryota</taxon>
        <taxon>Fungi</taxon>
        <taxon>Dikarya</taxon>
        <taxon>Ascomycota</taxon>
        <taxon>Pezizomycotina</taxon>
        <taxon>Eurotiomycetes</taxon>
        <taxon>Eurotiomycetidae</taxon>
        <taxon>Eurotiales</taxon>
        <taxon>Aspergillaceae</taxon>
        <taxon>Penicillium</taxon>
    </lineage>
</organism>
<dbReference type="AlphaFoldDB" id="A0A1V6T7U5"/>
<dbReference type="InterPro" id="IPR004254">
    <property type="entry name" value="AdipoR/HlyIII-related"/>
</dbReference>
<reference evidence="9" key="1">
    <citation type="journal article" date="2017" name="Nat. Microbiol.">
        <title>Global analysis of biosynthetic gene clusters reveals vast potential of secondary metabolite production in Penicillium species.</title>
        <authorList>
            <person name="Nielsen J.C."/>
            <person name="Grijseels S."/>
            <person name="Prigent S."/>
            <person name="Ji B."/>
            <person name="Dainat J."/>
            <person name="Nielsen K.F."/>
            <person name="Frisvad J.C."/>
            <person name="Workman M."/>
            <person name="Nielsen J."/>
        </authorList>
    </citation>
    <scope>NUCLEOTIDE SEQUENCE [LARGE SCALE GENOMIC DNA]</scope>
    <source>
        <strain evidence="9">IBT 24891</strain>
    </source>
</reference>
<evidence type="ECO:0000256" key="3">
    <source>
        <dbReference type="ARBA" id="ARBA00022692"/>
    </source>
</evidence>
<dbReference type="PANTHER" id="PTHR20855:SF52">
    <property type="entry name" value="ADIPONECTIN RECEPTOR PROTEIN"/>
    <property type="match status" value="1"/>
</dbReference>
<evidence type="ECO:0000313" key="8">
    <source>
        <dbReference type="EMBL" id="OQE22408.1"/>
    </source>
</evidence>
<feature type="transmembrane region" description="Helical" evidence="7">
    <location>
        <begin position="281"/>
        <end position="301"/>
    </location>
</feature>
<feature type="transmembrane region" description="Helical" evidence="7">
    <location>
        <begin position="145"/>
        <end position="170"/>
    </location>
</feature>